<keyword evidence="1" id="KW-0472">Membrane</keyword>
<proteinExistence type="predicted"/>
<evidence type="ECO:0008006" key="3">
    <source>
        <dbReference type="Google" id="ProtNLM"/>
    </source>
</evidence>
<comment type="caution">
    <text evidence="2">The sequence shown here is derived from an EMBL/GenBank/DDBJ whole genome shotgun (WGS) entry which is preliminary data.</text>
</comment>
<gene>
    <name evidence="2" type="ORF">ASZ90_007282</name>
</gene>
<sequence>MSDLSLAKIDVGNVLTGAGQLFKDIRTALTGKEPMSAEKAAQLALQSQEIESKIETTRLSVMVAEAASADKWTSRARPSFLYVMYVMILASIPMGIVYAVNPQTAANIITGVKTWLQAIPDSMWALMGVGYVGYVTSRSYDKSKGTAK</sequence>
<feature type="transmembrane region" description="Helical" evidence="1">
    <location>
        <begin position="115"/>
        <end position="134"/>
    </location>
</feature>
<accession>A0A0W8FQ16</accession>
<protein>
    <recommendedName>
        <fullName evidence="3">Holin of 3TMs, for gene-transfer release</fullName>
    </recommendedName>
</protein>
<dbReference type="Pfam" id="PF11351">
    <property type="entry name" value="GTA_holin_3TM"/>
    <property type="match status" value="1"/>
</dbReference>
<organism evidence="2">
    <name type="scientific">hydrocarbon metagenome</name>
    <dbReference type="NCBI Taxonomy" id="938273"/>
    <lineage>
        <taxon>unclassified sequences</taxon>
        <taxon>metagenomes</taxon>
        <taxon>ecological metagenomes</taxon>
    </lineage>
</organism>
<dbReference type="InterPro" id="IPR021497">
    <property type="entry name" value="GTA_holin_3TM"/>
</dbReference>
<evidence type="ECO:0000313" key="2">
    <source>
        <dbReference type="EMBL" id="KUG22939.1"/>
    </source>
</evidence>
<keyword evidence="1" id="KW-0812">Transmembrane</keyword>
<feature type="transmembrane region" description="Helical" evidence="1">
    <location>
        <begin position="80"/>
        <end position="100"/>
    </location>
</feature>
<evidence type="ECO:0000256" key="1">
    <source>
        <dbReference type="SAM" id="Phobius"/>
    </source>
</evidence>
<reference evidence="2" key="1">
    <citation type="journal article" date="2015" name="Proc. Natl. Acad. Sci. U.S.A.">
        <title>Networks of energetic and metabolic interactions define dynamics in microbial communities.</title>
        <authorList>
            <person name="Embree M."/>
            <person name="Liu J.K."/>
            <person name="Al-Bassam M.M."/>
            <person name="Zengler K."/>
        </authorList>
    </citation>
    <scope>NUCLEOTIDE SEQUENCE</scope>
</reference>
<name>A0A0W8FQ16_9ZZZZ</name>
<dbReference type="EMBL" id="LNQE01000931">
    <property type="protein sequence ID" value="KUG22939.1"/>
    <property type="molecule type" value="Genomic_DNA"/>
</dbReference>
<keyword evidence="1" id="KW-1133">Transmembrane helix</keyword>
<dbReference type="AlphaFoldDB" id="A0A0W8FQ16"/>